<dbReference type="SMART" id="SM00535">
    <property type="entry name" value="RIBOc"/>
    <property type="match status" value="1"/>
</dbReference>
<keyword evidence="8 9" id="KW-0694">RNA-binding</keyword>
<evidence type="ECO:0000256" key="3">
    <source>
        <dbReference type="ARBA" id="ARBA00022552"/>
    </source>
</evidence>
<keyword evidence="9" id="KW-0699">rRNA-binding</keyword>
<dbReference type="Pfam" id="PF14622">
    <property type="entry name" value="Ribonucleas_3_3"/>
    <property type="match status" value="1"/>
</dbReference>
<keyword evidence="9" id="KW-0460">Magnesium</keyword>
<dbReference type="EC" id="3.1.26.3" evidence="9"/>
<dbReference type="GO" id="GO:0004525">
    <property type="term" value="F:ribonuclease III activity"/>
    <property type="evidence" value="ECO:0007669"/>
    <property type="project" value="UniProtKB-UniRule"/>
</dbReference>
<dbReference type="HAMAP" id="MF_00104">
    <property type="entry name" value="RNase_III"/>
    <property type="match status" value="1"/>
</dbReference>
<dbReference type="CDD" id="cd00593">
    <property type="entry name" value="RIBOc"/>
    <property type="match status" value="1"/>
</dbReference>
<protein>
    <recommendedName>
        <fullName evidence="9">Ribonuclease 3</fullName>
        <ecNumber evidence="9">3.1.26.3</ecNumber>
    </recommendedName>
    <alternativeName>
        <fullName evidence="9">Ribonuclease III</fullName>
        <shortName evidence="9">RNase III</shortName>
    </alternativeName>
</protein>
<dbReference type="NCBIfam" id="TIGR02191">
    <property type="entry name" value="RNaseIII"/>
    <property type="match status" value="1"/>
</dbReference>
<evidence type="ECO:0000256" key="6">
    <source>
        <dbReference type="ARBA" id="ARBA00022759"/>
    </source>
</evidence>
<comment type="similarity">
    <text evidence="2">Belongs to the ribonuclease III family.</text>
</comment>
<dbReference type="InterPro" id="IPR011907">
    <property type="entry name" value="RNase_III"/>
</dbReference>
<dbReference type="Gene3D" id="1.10.1520.10">
    <property type="entry name" value="Ribonuclease III domain"/>
    <property type="match status" value="1"/>
</dbReference>
<proteinExistence type="inferred from homology"/>
<dbReference type="PANTHER" id="PTHR11207:SF0">
    <property type="entry name" value="RIBONUCLEASE 3"/>
    <property type="match status" value="1"/>
</dbReference>
<keyword evidence="3 9" id="KW-0698">rRNA processing</keyword>
<feature type="binding site" evidence="9">
    <location>
        <position position="135"/>
    </location>
    <ligand>
        <name>Mg(2+)</name>
        <dbReference type="ChEBI" id="CHEBI:18420"/>
    </ligand>
</feature>
<evidence type="ECO:0000256" key="1">
    <source>
        <dbReference type="ARBA" id="ARBA00000109"/>
    </source>
</evidence>
<dbReference type="GO" id="GO:0046872">
    <property type="term" value="F:metal ion binding"/>
    <property type="evidence" value="ECO:0007669"/>
    <property type="project" value="UniProtKB-KW"/>
</dbReference>
<dbReference type="InterPro" id="IPR036389">
    <property type="entry name" value="RNase_III_sf"/>
</dbReference>
<dbReference type="PROSITE" id="PS50142">
    <property type="entry name" value="RNASE_3_2"/>
    <property type="match status" value="1"/>
</dbReference>
<evidence type="ECO:0000256" key="7">
    <source>
        <dbReference type="ARBA" id="ARBA00022801"/>
    </source>
</evidence>
<dbReference type="InterPro" id="IPR014720">
    <property type="entry name" value="dsRBD_dom"/>
</dbReference>
<comment type="function">
    <text evidence="9">Digests double-stranded RNA. Involved in the processing of primary rRNA transcript to yield the immediate precursors to the large and small rRNAs (23S and 16S). Processes some mRNAs, and tRNAs when they are encoded in the rRNA operon. Processes pre-crRNA and tracrRNA of type II CRISPR loci if present in the organism.</text>
</comment>
<keyword evidence="5 9" id="KW-0540">Nuclease</keyword>
<reference evidence="12 13" key="1">
    <citation type="submission" date="2018-04" db="EMBL/GenBank/DDBJ databases">
        <title>Genomic Encyclopedia of Archaeal and Bacterial Type Strains, Phase II (KMG-II): from individual species to whole genera.</title>
        <authorList>
            <person name="Goeker M."/>
        </authorList>
    </citation>
    <scope>NUCLEOTIDE SEQUENCE [LARGE SCALE GENOMIC DNA]</scope>
    <source>
        <strain evidence="12 13">DSM 25521</strain>
    </source>
</reference>
<organism evidence="12 13">
    <name type="scientific">Phreatobacter oligotrophus</name>
    <dbReference type="NCBI Taxonomy" id="1122261"/>
    <lineage>
        <taxon>Bacteria</taxon>
        <taxon>Pseudomonadati</taxon>
        <taxon>Pseudomonadota</taxon>
        <taxon>Alphaproteobacteria</taxon>
        <taxon>Hyphomicrobiales</taxon>
        <taxon>Phreatobacteraceae</taxon>
        <taxon>Phreatobacter</taxon>
    </lineage>
</organism>
<comment type="catalytic activity">
    <reaction evidence="1 9">
        <text>Endonucleolytic cleavage to 5'-phosphomonoester.</text>
        <dbReference type="EC" id="3.1.26.3"/>
    </reaction>
</comment>
<feature type="binding site" evidence="9">
    <location>
        <position position="59"/>
    </location>
    <ligand>
        <name>Mg(2+)</name>
        <dbReference type="ChEBI" id="CHEBI:18420"/>
    </ligand>
</feature>
<dbReference type="Pfam" id="PF00035">
    <property type="entry name" value="dsrm"/>
    <property type="match status" value="1"/>
</dbReference>
<feature type="active site" evidence="9">
    <location>
        <position position="63"/>
    </location>
</feature>
<keyword evidence="7 9" id="KW-0378">Hydrolase</keyword>
<dbReference type="AlphaFoldDB" id="A0A2T4Z5G3"/>
<sequence>MNATVAPGRKAKAQRASLEEIEARIGHVFADRTLLARALTHPSAVNGIEKRSGSYQRLEFLGDRVLGLAVAALLYRAMPDEDEGALSRRLSDLVRAETCAEIAAILGLGEGVKVGPSESQTAVAKRGGVLADLCEAVIGAIYLDAGWPAAEAFVARNWSDRLTALPAYHRDAKSALQEWAQGRGLATPVYRVLSRTGPDHAPVFTMAVVIPGLADGVGEGSAKRQAEIAAATAVLLREGVWGGARDEEASL</sequence>
<dbReference type="CDD" id="cd10845">
    <property type="entry name" value="DSRM_RNAse_III_family"/>
    <property type="match status" value="1"/>
</dbReference>
<accession>A0A2T4Z5G3</accession>
<evidence type="ECO:0000256" key="5">
    <source>
        <dbReference type="ARBA" id="ARBA00022722"/>
    </source>
</evidence>
<dbReference type="SMART" id="SM00358">
    <property type="entry name" value="DSRM"/>
    <property type="match status" value="1"/>
</dbReference>
<name>A0A2T4Z5G3_9HYPH</name>
<feature type="domain" description="RNase III" evidence="11">
    <location>
        <begin position="18"/>
        <end position="146"/>
    </location>
</feature>
<dbReference type="EMBL" id="PZZL01000004">
    <property type="protein sequence ID" value="PTM57131.1"/>
    <property type="molecule type" value="Genomic_DNA"/>
</dbReference>
<evidence type="ECO:0000256" key="4">
    <source>
        <dbReference type="ARBA" id="ARBA00022664"/>
    </source>
</evidence>
<dbReference type="InterPro" id="IPR000999">
    <property type="entry name" value="RNase_III_dom"/>
</dbReference>
<feature type="active site" evidence="9">
    <location>
        <position position="135"/>
    </location>
</feature>
<dbReference type="GO" id="GO:0008033">
    <property type="term" value="P:tRNA processing"/>
    <property type="evidence" value="ECO:0007669"/>
    <property type="project" value="UniProtKB-KW"/>
</dbReference>
<dbReference type="SUPFAM" id="SSF54768">
    <property type="entry name" value="dsRNA-binding domain-like"/>
    <property type="match status" value="1"/>
</dbReference>
<keyword evidence="9" id="KW-0479">Metal-binding</keyword>
<evidence type="ECO:0000256" key="2">
    <source>
        <dbReference type="ARBA" id="ARBA00010183"/>
    </source>
</evidence>
<dbReference type="PROSITE" id="PS50137">
    <property type="entry name" value="DS_RBD"/>
    <property type="match status" value="1"/>
</dbReference>
<dbReference type="Gene3D" id="3.30.160.20">
    <property type="match status" value="1"/>
</dbReference>
<dbReference type="SUPFAM" id="SSF69065">
    <property type="entry name" value="RNase III domain-like"/>
    <property type="match status" value="1"/>
</dbReference>
<evidence type="ECO:0000259" key="10">
    <source>
        <dbReference type="PROSITE" id="PS50137"/>
    </source>
</evidence>
<gene>
    <name evidence="9" type="primary">rnc</name>
    <name evidence="12" type="ORF">C8P69_104179</name>
</gene>
<dbReference type="GO" id="GO:0005737">
    <property type="term" value="C:cytoplasm"/>
    <property type="evidence" value="ECO:0007669"/>
    <property type="project" value="UniProtKB-SubCell"/>
</dbReference>
<evidence type="ECO:0000313" key="13">
    <source>
        <dbReference type="Proteomes" id="UP000241808"/>
    </source>
</evidence>
<keyword evidence="9" id="KW-0963">Cytoplasm</keyword>
<evidence type="ECO:0000313" key="12">
    <source>
        <dbReference type="EMBL" id="PTM57131.1"/>
    </source>
</evidence>
<keyword evidence="13" id="KW-1185">Reference proteome</keyword>
<feature type="binding site" evidence="9">
    <location>
        <position position="132"/>
    </location>
    <ligand>
        <name>Mg(2+)</name>
        <dbReference type="ChEBI" id="CHEBI:18420"/>
    </ligand>
</feature>
<dbReference type="PROSITE" id="PS00517">
    <property type="entry name" value="RNASE_3_1"/>
    <property type="match status" value="1"/>
</dbReference>
<keyword evidence="4 9" id="KW-0507">mRNA processing</keyword>
<comment type="subunit">
    <text evidence="9">Homodimer.</text>
</comment>
<dbReference type="RefSeq" id="WP_245901983.1">
    <property type="nucleotide sequence ID" value="NZ_PZZL01000004.1"/>
</dbReference>
<evidence type="ECO:0000256" key="9">
    <source>
        <dbReference type="HAMAP-Rule" id="MF_00104"/>
    </source>
</evidence>
<feature type="domain" description="DRBM" evidence="10">
    <location>
        <begin position="171"/>
        <end position="235"/>
    </location>
</feature>
<keyword evidence="9" id="KW-0819">tRNA processing</keyword>
<comment type="subcellular location">
    <subcellularLocation>
        <location evidence="9">Cytoplasm</location>
    </subcellularLocation>
</comment>
<dbReference type="FunFam" id="1.10.1520.10:FF:000001">
    <property type="entry name" value="Ribonuclease 3"/>
    <property type="match status" value="1"/>
</dbReference>
<evidence type="ECO:0000259" key="11">
    <source>
        <dbReference type="PROSITE" id="PS50142"/>
    </source>
</evidence>
<dbReference type="GO" id="GO:0006364">
    <property type="term" value="P:rRNA processing"/>
    <property type="evidence" value="ECO:0007669"/>
    <property type="project" value="UniProtKB-UniRule"/>
</dbReference>
<evidence type="ECO:0000256" key="8">
    <source>
        <dbReference type="ARBA" id="ARBA00022884"/>
    </source>
</evidence>
<keyword evidence="6 9" id="KW-0255">Endonuclease</keyword>
<dbReference type="GO" id="GO:0019843">
    <property type="term" value="F:rRNA binding"/>
    <property type="evidence" value="ECO:0007669"/>
    <property type="project" value="UniProtKB-KW"/>
</dbReference>
<comment type="cofactor">
    <cofactor evidence="9">
        <name>Mg(2+)</name>
        <dbReference type="ChEBI" id="CHEBI:18420"/>
    </cofactor>
</comment>
<dbReference type="GO" id="GO:0006397">
    <property type="term" value="P:mRNA processing"/>
    <property type="evidence" value="ECO:0007669"/>
    <property type="project" value="UniProtKB-UniRule"/>
</dbReference>
<dbReference type="PANTHER" id="PTHR11207">
    <property type="entry name" value="RIBONUCLEASE III"/>
    <property type="match status" value="1"/>
</dbReference>
<dbReference type="Proteomes" id="UP000241808">
    <property type="component" value="Unassembled WGS sequence"/>
</dbReference>
<comment type="caution">
    <text evidence="12">The sequence shown here is derived from an EMBL/GenBank/DDBJ whole genome shotgun (WGS) entry which is preliminary data.</text>
</comment>
<dbReference type="GO" id="GO:0003725">
    <property type="term" value="F:double-stranded RNA binding"/>
    <property type="evidence" value="ECO:0007669"/>
    <property type="project" value="TreeGrafter"/>
</dbReference>
<dbReference type="GO" id="GO:0010468">
    <property type="term" value="P:regulation of gene expression"/>
    <property type="evidence" value="ECO:0007669"/>
    <property type="project" value="TreeGrafter"/>
</dbReference>